<dbReference type="GeneID" id="101850260"/>
<feature type="non-terminal residue" evidence="3">
    <location>
        <position position="204"/>
    </location>
</feature>
<sequence length="204" mass="22221">PPRPSRTTSPRCRPGSPLRLGADSSPGRGRHHHGQGRAGVTGQGHATCSDREGRPEASRSVECRVRQLQEDLSARRTTGCNNEPGKSPGRLDRQGEGHGDGQIEKLKLLVVPGTTPEPLGPDDKTSGRELLASPGDNSSQRRSSSASLCTNMSHVICEESDLRAPYKGVSQTERKHRLIGVSSGSREHSSRRYKKHKKKKKKKK</sequence>
<gene>
    <name evidence="3" type="primary">LOC101850260</name>
</gene>
<keyword evidence="2" id="KW-1185">Reference proteome</keyword>
<protein>
    <submittedName>
        <fullName evidence="3">Uncharacterized protein LOC101850260</fullName>
    </submittedName>
</protein>
<feature type="compositionally biased region" description="Basic residues" evidence="1">
    <location>
        <begin position="191"/>
        <end position="204"/>
    </location>
</feature>
<evidence type="ECO:0000313" key="3">
    <source>
        <dbReference type="RefSeq" id="XP_012940193.1"/>
    </source>
</evidence>
<feature type="non-terminal residue" evidence="3">
    <location>
        <position position="1"/>
    </location>
</feature>
<evidence type="ECO:0000256" key="1">
    <source>
        <dbReference type="SAM" id="MobiDB-lite"/>
    </source>
</evidence>
<feature type="compositionally biased region" description="Low complexity" evidence="1">
    <location>
        <begin position="138"/>
        <end position="147"/>
    </location>
</feature>
<proteinExistence type="predicted"/>
<feature type="compositionally biased region" description="Basic and acidic residues" evidence="1">
    <location>
        <begin position="48"/>
        <end position="74"/>
    </location>
</feature>
<organism evidence="2 3">
    <name type="scientific">Aplysia californica</name>
    <name type="common">California sea hare</name>
    <dbReference type="NCBI Taxonomy" id="6500"/>
    <lineage>
        <taxon>Eukaryota</taxon>
        <taxon>Metazoa</taxon>
        <taxon>Spiralia</taxon>
        <taxon>Lophotrochozoa</taxon>
        <taxon>Mollusca</taxon>
        <taxon>Gastropoda</taxon>
        <taxon>Heterobranchia</taxon>
        <taxon>Euthyneura</taxon>
        <taxon>Tectipleura</taxon>
        <taxon>Aplysiida</taxon>
        <taxon>Aplysioidea</taxon>
        <taxon>Aplysiidae</taxon>
        <taxon>Aplysia</taxon>
    </lineage>
</organism>
<feature type="compositionally biased region" description="Basic and acidic residues" evidence="1">
    <location>
        <begin position="89"/>
        <end position="107"/>
    </location>
</feature>
<dbReference type="Proteomes" id="UP000694888">
    <property type="component" value="Unplaced"/>
</dbReference>
<feature type="region of interest" description="Disordered" evidence="1">
    <location>
        <begin position="160"/>
        <end position="204"/>
    </location>
</feature>
<reference evidence="3" key="1">
    <citation type="submission" date="2025-08" db="UniProtKB">
        <authorList>
            <consortium name="RefSeq"/>
        </authorList>
    </citation>
    <scope>IDENTIFICATION</scope>
</reference>
<name>A0ABM1A3P2_APLCA</name>
<feature type="compositionally biased region" description="Low complexity" evidence="1">
    <location>
        <begin position="1"/>
        <end position="17"/>
    </location>
</feature>
<evidence type="ECO:0000313" key="2">
    <source>
        <dbReference type="Proteomes" id="UP000694888"/>
    </source>
</evidence>
<dbReference type="RefSeq" id="XP_012940193.1">
    <property type="nucleotide sequence ID" value="XM_013084739.1"/>
</dbReference>
<feature type="region of interest" description="Disordered" evidence="1">
    <location>
        <begin position="1"/>
        <end position="148"/>
    </location>
</feature>
<accession>A0ABM1A3P2</accession>